<accession>A0A5C8K7R6</accession>
<protein>
    <submittedName>
        <fullName evidence="1">Phosphoribosylpyrophosphate synthetase</fullName>
    </submittedName>
</protein>
<gene>
    <name evidence="1" type="ORF">FVR03_11800</name>
</gene>
<keyword evidence="2" id="KW-1185">Reference proteome</keyword>
<comment type="caution">
    <text evidence="1">The sequence shown here is derived from an EMBL/GenBank/DDBJ whole genome shotgun (WGS) entry which is preliminary data.</text>
</comment>
<evidence type="ECO:0000313" key="1">
    <source>
        <dbReference type="EMBL" id="TXK45866.1"/>
    </source>
</evidence>
<dbReference type="OrthoDB" id="8418771at2"/>
<proteinExistence type="predicted"/>
<organism evidence="1 2">
    <name type="scientific">Pontibacter qinzhouensis</name>
    <dbReference type="NCBI Taxonomy" id="2603253"/>
    <lineage>
        <taxon>Bacteria</taxon>
        <taxon>Pseudomonadati</taxon>
        <taxon>Bacteroidota</taxon>
        <taxon>Cytophagia</taxon>
        <taxon>Cytophagales</taxon>
        <taxon>Hymenobacteraceae</taxon>
        <taxon>Pontibacter</taxon>
    </lineage>
</organism>
<name>A0A5C8K7R6_9BACT</name>
<dbReference type="RefSeq" id="WP_147921953.1">
    <property type="nucleotide sequence ID" value="NZ_VRTY01000039.1"/>
</dbReference>
<dbReference type="Proteomes" id="UP000321926">
    <property type="component" value="Unassembled WGS sequence"/>
</dbReference>
<sequence>MSKYNYDTVVEALDDLRKRGYTEGFSLRPYCLECPQLQLELGAREFKIDEVHRFEDASSPDDSSVVYAISSDRGMKGVLVDAYGTYADSVTSEMAYKLKIG</sequence>
<evidence type="ECO:0000313" key="2">
    <source>
        <dbReference type="Proteomes" id="UP000321926"/>
    </source>
</evidence>
<dbReference type="EMBL" id="VRTY01000039">
    <property type="protein sequence ID" value="TXK45866.1"/>
    <property type="molecule type" value="Genomic_DNA"/>
</dbReference>
<reference evidence="1 2" key="1">
    <citation type="submission" date="2019-08" db="EMBL/GenBank/DDBJ databases">
        <authorList>
            <person name="Shi S."/>
        </authorList>
    </citation>
    <scope>NUCLEOTIDE SEQUENCE [LARGE SCALE GENOMIC DNA]</scope>
    <source>
        <strain evidence="1 2">GY10130</strain>
    </source>
</reference>
<dbReference type="AlphaFoldDB" id="A0A5C8K7R6"/>